<evidence type="ECO:0000256" key="5">
    <source>
        <dbReference type="ARBA" id="ARBA00022927"/>
    </source>
</evidence>
<dbReference type="GeneID" id="116947910"/>
<feature type="compositionally biased region" description="Polar residues" evidence="9">
    <location>
        <begin position="535"/>
        <end position="546"/>
    </location>
</feature>
<evidence type="ECO:0000256" key="3">
    <source>
        <dbReference type="ARBA" id="ARBA00020977"/>
    </source>
</evidence>
<dbReference type="AlphaFoldDB" id="A0AAJ7X3F6"/>
<dbReference type="Proteomes" id="UP001318040">
    <property type="component" value="Chromosome 31"/>
</dbReference>
<dbReference type="InterPro" id="IPR024603">
    <property type="entry name" value="COG_complex_COG2_C"/>
</dbReference>
<feature type="domain" description="COG complex component COG2 C-terminal" evidence="11">
    <location>
        <begin position="382"/>
        <end position="741"/>
    </location>
</feature>
<dbReference type="InterPro" id="IPR009316">
    <property type="entry name" value="COG2"/>
</dbReference>
<dbReference type="GO" id="GO:0017119">
    <property type="term" value="C:Golgi transport complex"/>
    <property type="evidence" value="ECO:0007669"/>
    <property type="project" value="TreeGrafter"/>
</dbReference>
<dbReference type="CTD" id="22796"/>
<reference evidence="13" key="1">
    <citation type="submission" date="2025-08" db="UniProtKB">
        <authorList>
            <consortium name="RefSeq"/>
        </authorList>
    </citation>
    <scope>IDENTIFICATION</scope>
    <source>
        <tissue evidence="13">Sperm</tissue>
    </source>
</reference>
<keyword evidence="5" id="KW-0653">Protein transport</keyword>
<keyword evidence="6" id="KW-0333">Golgi apparatus</keyword>
<accession>A0AAJ7X3F6</accession>
<dbReference type="PANTHER" id="PTHR12961">
    <property type="entry name" value="CONSERVED OLIGOMERIC GOLGI COMPLEX COMPONENT 2"/>
    <property type="match status" value="1"/>
</dbReference>
<dbReference type="GO" id="GO:0006891">
    <property type="term" value="P:intra-Golgi vesicle-mediated transport"/>
    <property type="evidence" value="ECO:0007669"/>
    <property type="project" value="TreeGrafter"/>
</dbReference>
<keyword evidence="7" id="KW-0472">Membrane</keyword>
<dbReference type="PANTHER" id="PTHR12961:SF0">
    <property type="entry name" value="CONSERVED OLIGOMERIC GOLGI COMPLEX SUBUNIT 2"/>
    <property type="match status" value="1"/>
</dbReference>
<feature type="region of interest" description="Disordered" evidence="9">
    <location>
        <begin position="469"/>
        <end position="515"/>
    </location>
</feature>
<dbReference type="RefSeq" id="XP_032820099.1">
    <property type="nucleotide sequence ID" value="XM_032964208.1"/>
</dbReference>
<comment type="similarity">
    <text evidence="2">Belongs to the COG2 family.</text>
</comment>
<organism evidence="12 13">
    <name type="scientific">Petromyzon marinus</name>
    <name type="common">Sea lamprey</name>
    <dbReference type="NCBI Taxonomy" id="7757"/>
    <lineage>
        <taxon>Eukaryota</taxon>
        <taxon>Metazoa</taxon>
        <taxon>Chordata</taxon>
        <taxon>Craniata</taxon>
        <taxon>Vertebrata</taxon>
        <taxon>Cyclostomata</taxon>
        <taxon>Hyperoartia</taxon>
        <taxon>Petromyzontiformes</taxon>
        <taxon>Petromyzontidae</taxon>
        <taxon>Petromyzon</taxon>
    </lineage>
</organism>
<evidence type="ECO:0000259" key="11">
    <source>
        <dbReference type="Pfam" id="PF12022"/>
    </source>
</evidence>
<evidence type="ECO:0000256" key="8">
    <source>
        <dbReference type="ARBA" id="ARBA00031344"/>
    </source>
</evidence>
<protein>
    <recommendedName>
        <fullName evidence="3">Conserved oligomeric Golgi complex subunit 2</fullName>
    </recommendedName>
    <alternativeName>
        <fullName evidence="8">Component of oligomeric Golgi complex 2</fullName>
    </alternativeName>
</protein>
<sequence length="782" mass="87075">MASEPRGVLLPGSGSSLCFDREQFMKDGFDVDSFVAECKKHVQLEVLREDLEVYYKLLKSSMVELINKDYADFVNLSSNLVGMDKSLNQLRVPLGQLREEVLCVRSALNEVIQAFDDRLAKRTDIRKKKACLQRLMHVIRSVEKIEKILQTQGSRDGLSASDTNSVPLAGQTLERIATEFNQLQFYAVQSKGMPLLDNIRPRIAGITATLQHSLEGLLLEGLQAGDGGVVRQCLRTYATIDKTRDAEALVSQILVRPFVEEVVSEQYVQSHPQGLKGMYSKLLEFVPHHCRLLKEVTMGTLVSGERTEVVHGYDFPVNSVWPEMVRCLEQRLSSIFNAGNPDVFHEKYNMSMEFVSAFERQCASQASVRRLRAHAAYESFSNKWSLSVFFQIRFKELVENLESALHSGLQLAPADSEFRLHATHGLWMCLQRCWADPVYLPPLAHRFWKVTLQMLARYAIWMQELLEPPAPNPHDHPPREGGGLKPSQSTPGFGSMLQQHQHQHEPHGAVNAYGGAGVKRSPSVQILGGEENHTGRTASDVSSSKAPSCGQLASVVGDSDRIQKKLEDFLQTVIKPRLDLLGFKNYDSLSGALAESRAALEGAVPACGTRITGELAELCSGCLRGAQEVPRLYRRTNKDAPSRPSPYVENALRPLEQMLSEHTGAVEHARLHAWILDSLRKSTERYHETVSDVLTSVRKMEESLKRLKQARKTGVGVTAAAATSGTGLTDDDKIRLQLYLDTQAFRQQIEKLGVEASEIPTLHSLIDTVQTAKALVTTESIS</sequence>
<feature type="compositionally biased region" description="Polar residues" evidence="9">
    <location>
        <begin position="486"/>
        <end position="500"/>
    </location>
</feature>
<name>A0AAJ7X3F6_PETMA</name>
<dbReference type="GO" id="GO:0015031">
    <property type="term" value="P:protein transport"/>
    <property type="evidence" value="ECO:0007669"/>
    <property type="project" value="UniProtKB-KW"/>
</dbReference>
<evidence type="ECO:0000313" key="13">
    <source>
        <dbReference type="RefSeq" id="XP_032820099.1"/>
    </source>
</evidence>
<evidence type="ECO:0000256" key="2">
    <source>
        <dbReference type="ARBA" id="ARBA00007603"/>
    </source>
</evidence>
<dbReference type="KEGG" id="pmrn:116947910"/>
<keyword evidence="12" id="KW-1185">Reference proteome</keyword>
<proteinExistence type="inferred from homology"/>
<dbReference type="Pfam" id="PF06148">
    <property type="entry name" value="COG2_N"/>
    <property type="match status" value="1"/>
</dbReference>
<dbReference type="InterPro" id="IPR024602">
    <property type="entry name" value="COG_su2_N"/>
</dbReference>
<evidence type="ECO:0000256" key="1">
    <source>
        <dbReference type="ARBA" id="ARBA00004395"/>
    </source>
</evidence>
<evidence type="ECO:0000256" key="9">
    <source>
        <dbReference type="SAM" id="MobiDB-lite"/>
    </source>
</evidence>
<dbReference type="Pfam" id="PF12022">
    <property type="entry name" value="COG2_C"/>
    <property type="match status" value="1"/>
</dbReference>
<dbReference type="GO" id="GO:0000139">
    <property type="term" value="C:Golgi membrane"/>
    <property type="evidence" value="ECO:0007669"/>
    <property type="project" value="UniProtKB-SubCell"/>
</dbReference>
<evidence type="ECO:0000313" key="12">
    <source>
        <dbReference type="Proteomes" id="UP001318040"/>
    </source>
</evidence>
<evidence type="ECO:0000256" key="6">
    <source>
        <dbReference type="ARBA" id="ARBA00023034"/>
    </source>
</evidence>
<feature type="domain" description="Conserved oligomeric Golgi complex subunit 2 N-terminal" evidence="10">
    <location>
        <begin position="17"/>
        <end position="91"/>
    </location>
</feature>
<feature type="region of interest" description="Disordered" evidence="9">
    <location>
        <begin position="528"/>
        <end position="548"/>
    </location>
</feature>
<dbReference type="GO" id="GO:0007030">
    <property type="term" value="P:Golgi organization"/>
    <property type="evidence" value="ECO:0007669"/>
    <property type="project" value="InterPro"/>
</dbReference>
<keyword evidence="4" id="KW-0813">Transport</keyword>
<evidence type="ECO:0000256" key="7">
    <source>
        <dbReference type="ARBA" id="ARBA00023136"/>
    </source>
</evidence>
<comment type="subcellular location">
    <subcellularLocation>
        <location evidence="1">Golgi apparatus membrane</location>
        <topology evidence="1">Peripheral membrane protein</topology>
    </subcellularLocation>
</comment>
<evidence type="ECO:0000256" key="4">
    <source>
        <dbReference type="ARBA" id="ARBA00022448"/>
    </source>
</evidence>
<gene>
    <name evidence="13" type="primary">COG2</name>
</gene>
<evidence type="ECO:0000259" key="10">
    <source>
        <dbReference type="Pfam" id="PF06148"/>
    </source>
</evidence>